<evidence type="ECO:0000313" key="4">
    <source>
        <dbReference type="Proteomes" id="UP000617041"/>
    </source>
</evidence>
<dbReference type="SUPFAM" id="SSF53448">
    <property type="entry name" value="Nucleotide-diphospho-sugar transferases"/>
    <property type="match status" value="1"/>
</dbReference>
<dbReference type="Gene3D" id="3.90.550.10">
    <property type="entry name" value="Spore Coat Polysaccharide Biosynthesis Protein SpsA, Chain A"/>
    <property type="match status" value="1"/>
</dbReference>
<comment type="caution">
    <text evidence="3">The sequence shown here is derived from an EMBL/GenBank/DDBJ whole genome shotgun (WGS) entry which is preliminary data.</text>
</comment>
<reference evidence="3" key="1">
    <citation type="submission" date="2020-12" db="EMBL/GenBank/DDBJ databases">
        <title>Ramlibacter sp. nov., isolated from a freshwater alga, Cryptomonas.</title>
        <authorList>
            <person name="Kim H.M."/>
            <person name="Jeon C.O."/>
        </authorList>
    </citation>
    <scope>NUCLEOTIDE SEQUENCE</scope>
    <source>
        <strain evidence="3">CrO1</strain>
    </source>
</reference>
<dbReference type="Pfam" id="PF00535">
    <property type="entry name" value="Glycos_transf_2"/>
    <property type="match status" value="1"/>
</dbReference>
<accession>A0A934US32</accession>
<evidence type="ECO:0000313" key="3">
    <source>
        <dbReference type="EMBL" id="MBK0393323.1"/>
    </source>
</evidence>
<name>A0A934US32_9BURK</name>
<keyword evidence="4" id="KW-1185">Reference proteome</keyword>
<dbReference type="RefSeq" id="WP_200788300.1">
    <property type="nucleotide sequence ID" value="NZ_JAEDAO010000001.1"/>
</dbReference>
<protein>
    <submittedName>
        <fullName evidence="3">Glycosyltransferase family 2 protein</fullName>
    </submittedName>
</protein>
<evidence type="ECO:0000256" key="1">
    <source>
        <dbReference type="ARBA" id="ARBA00038494"/>
    </source>
</evidence>
<organism evidence="3 4">
    <name type="scientific">Ramlibacter algicola</name>
    <dbReference type="NCBI Taxonomy" id="2795217"/>
    <lineage>
        <taxon>Bacteria</taxon>
        <taxon>Pseudomonadati</taxon>
        <taxon>Pseudomonadota</taxon>
        <taxon>Betaproteobacteria</taxon>
        <taxon>Burkholderiales</taxon>
        <taxon>Comamonadaceae</taxon>
        <taxon>Ramlibacter</taxon>
    </lineage>
</organism>
<dbReference type="EMBL" id="JAEDAO010000001">
    <property type="protein sequence ID" value="MBK0393323.1"/>
    <property type="molecule type" value="Genomic_DNA"/>
</dbReference>
<dbReference type="Proteomes" id="UP000617041">
    <property type="component" value="Unassembled WGS sequence"/>
</dbReference>
<dbReference type="PANTHER" id="PTHR43630">
    <property type="entry name" value="POLY-BETA-1,6-N-ACETYL-D-GLUCOSAMINE SYNTHASE"/>
    <property type="match status" value="1"/>
</dbReference>
<dbReference type="InterPro" id="IPR029044">
    <property type="entry name" value="Nucleotide-diphossugar_trans"/>
</dbReference>
<dbReference type="InterPro" id="IPR001173">
    <property type="entry name" value="Glyco_trans_2-like"/>
</dbReference>
<proteinExistence type="inferred from homology"/>
<dbReference type="CDD" id="cd02511">
    <property type="entry name" value="Beta4Glucosyltransferase"/>
    <property type="match status" value="1"/>
</dbReference>
<feature type="domain" description="Glycosyltransferase 2-like" evidence="2">
    <location>
        <begin position="5"/>
        <end position="125"/>
    </location>
</feature>
<gene>
    <name evidence="3" type="ORF">I8E28_12035</name>
</gene>
<dbReference type="PANTHER" id="PTHR43630:SF2">
    <property type="entry name" value="GLYCOSYLTRANSFERASE"/>
    <property type="match status" value="1"/>
</dbReference>
<evidence type="ECO:0000259" key="2">
    <source>
        <dbReference type="Pfam" id="PF00535"/>
    </source>
</evidence>
<dbReference type="AlphaFoldDB" id="A0A934US32"/>
<comment type="similarity">
    <text evidence="1">Belongs to the glycosyltransferase 2 family. WaaE/KdtX subfamily.</text>
</comment>
<sequence>MSGISIIVITRNEAANIAACLESVAFADEVIVLDSGSTDATMQIAAASGARVVQAADWPGFGPQKNRALDLATRDWVLSIDADERVGPGLRDEILRAIAAPDAADAWSMPRLSSFCGRFMRHGGWYPDRVVRLFRRGSARFSDDIVHERLVTTGRVGQLRGHLLHHTYPTLDDMLEKMNRYSSAGAETMAQRRRPASPGRAVLHGAWAFIRSYFLRRGFLDGWMGFALAVSIAEAAYYKHLKAWLLASPWPGRAPEQQERSA</sequence>